<evidence type="ECO:0000256" key="4">
    <source>
        <dbReference type="ARBA" id="ARBA00022475"/>
    </source>
</evidence>
<evidence type="ECO:0000259" key="8">
    <source>
        <dbReference type="Pfam" id="PF01052"/>
    </source>
</evidence>
<dbReference type="SUPFAM" id="SSF101801">
    <property type="entry name" value="Surface presentation of antigens (SPOA)"/>
    <property type="match status" value="1"/>
</dbReference>
<keyword evidence="9" id="KW-0969">Cilium</keyword>
<reference evidence="10" key="1">
    <citation type="journal article" date="2019" name="Int. J. Syst. Evol. Microbiol.">
        <title>The Global Catalogue of Microorganisms (GCM) 10K type strain sequencing project: providing services to taxonomists for standard genome sequencing and annotation.</title>
        <authorList>
            <consortium name="The Broad Institute Genomics Platform"/>
            <consortium name="The Broad Institute Genome Sequencing Center for Infectious Disease"/>
            <person name="Wu L."/>
            <person name="Ma J."/>
        </authorList>
    </citation>
    <scope>NUCLEOTIDE SEQUENCE [LARGE SCALE GENOMIC DNA]</scope>
    <source>
        <strain evidence="10">CCM 4481</strain>
    </source>
</reference>
<evidence type="ECO:0000256" key="1">
    <source>
        <dbReference type="ARBA" id="ARBA00004413"/>
    </source>
</evidence>
<organism evidence="9 10">
    <name type="scientific">Dyella halodurans</name>
    <dbReference type="NCBI Taxonomy" id="1920171"/>
    <lineage>
        <taxon>Bacteria</taxon>
        <taxon>Pseudomonadati</taxon>
        <taxon>Pseudomonadota</taxon>
        <taxon>Gammaproteobacteria</taxon>
        <taxon>Lysobacterales</taxon>
        <taxon>Rhodanobacteraceae</taxon>
        <taxon>Dyella</taxon>
    </lineage>
</organism>
<dbReference type="RefSeq" id="WP_266150231.1">
    <property type="nucleotide sequence ID" value="NZ_CP064028.1"/>
</dbReference>
<comment type="caution">
    <text evidence="9">The sequence shown here is derived from an EMBL/GenBank/DDBJ whole genome shotgun (WGS) entry which is preliminary data.</text>
</comment>
<dbReference type="InterPro" id="IPR036429">
    <property type="entry name" value="SpoA-like_sf"/>
</dbReference>
<evidence type="ECO:0000256" key="7">
    <source>
        <dbReference type="ARBA" id="ARBA00023136"/>
    </source>
</evidence>
<dbReference type="InterPro" id="IPR001543">
    <property type="entry name" value="FliN-like_C"/>
</dbReference>
<keyword evidence="9" id="KW-0282">Flagellum</keyword>
<evidence type="ECO:0000313" key="9">
    <source>
        <dbReference type="EMBL" id="MFC4527552.1"/>
    </source>
</evidence>
<keyword evidence="10" id="KW-1185">Reference proteome</keyword>
<evidence type="ECO:0000256" key="6">
    <source>
        <dbReference type="ARBA" id="ARBA00022779"/>
    </source>
</evidence>
<keyword evidence="9" id="KW-0966">Cell projection</keyword>
<dbReference type="InterPro" id="IPR001172">
    <property type="entry name" value="FliN_T3SS_HrcQb"/>
</dbReference>
<accession>A0ABV9C3J6</accession>
<dbReference type="InterPro" id="IPR051469">
    <property type="entry name" value="FliN/MopA/SpaO"/>
</dbReference>
<evidence type="ECO:0000256" key="5">
    <source>
        <dbReference type="ARBA" id="ARBA00022500"/>
    </source>
</evidence>
<feature type="domain" description="Flagellar motor switch protein FliN-like C-terminal" evidence="8">
    <location>
        <begin position="32"/>
        <end position="101"/>
    </location>
</feature>
<dbReference type="PANTHER" id="PTHR43484:SF1">
    <property type="entry name" value="FLAGELLAR MOTOR SWITCH PROTEIN FLIN"/>
    <property type="match status" value="1"/>
</dbReference>
<dbReference type="Pfam" id="PF01052">
    <property type="entry name" value="FliMN_C"/>
    <property type="match status" value="1"/>
</dbReference>
<evidence type="ECO:0000256" key="3">
    <source>
        <dbReference type="ARBA" id="ARBA00021897"/>
    </source>
</evidence>
<comment type="similarity">
    <text evidence="2">Belongs to the FliN/MopA/SpaO family.</text>
</comment>
<gene>
    <name evidence="9" type="ORF">ACFO5W_12985</name>
</gene>
<name>A0ABV9C3J6_9GAMM</name>
<dbReference type="Gene3D" id="2.30.330.10">
    <property type="entry name" value="SpoA-like"/>
    <property type="match status" value="1"/>
</dbReference>
<proteinExistence type="inferred from homology"/>
<dbReference type="PRINTS" id="PR00956">
    <property type="entry name" value="FLGMOTORFLIN"/>
</dbReference>
<comment type="subcellular location">
    <subcellularLocation>
        <location evidence="1">Cell membrane</location>
        <topology evidence="1">Peripheral membrane protein</topology>
        <orientation evidence="1">Cytoplasmic side</orientation>
    </subcellularLocation>
</comment>
<protein>
    <recommendedName>
        <fullName evidence="3">Flagellar motor switch protein FliN</fullName>
    </recommendedName>
</protein>
<keyword evidence="6" id="KW-0283">Flagellar rotation</keyword>
<dbReference type="PANTHER" id="PTHR43484">
    <property type="match status" value="1"/>
</dbReference>
<sequence length="101" mass="10620">MNEELAATAGVPQVKGEAQEAHPLIKRNLSLLGHVNVQLDVLVGRASVSVERLFSLAKGDVVALDAGMDEPVTIRLDGKVVAKGHLVAVGDQFGVKISEIL</sequence>
<dbReference type="Proteomes" id="UP001595961">
    <property type="component" value="Unassembled WGS sequence"/>
</dbReference>
<evidence type="ECO:0000256" key="2">
    <source>
        <dbReference type="ARBA" id="ARBA00009226"/>
    </source>
</evidence>
<keyword evidence="5" id="KW-0145">Chemotaxis</keyword>
<dbReference type="EMBL" id="JBHSGA010000017">
    <property type="protein sequence ID" value="MFC4527552.1"/>
    <property type="molecule type" value="Genomic_DNA"/>
</dbReference>
<keyword evidence="4" id="KW-1003">Cell membrane</keyword>
<evidence type="ECO:0000313" key="10">
    <source>
        <dbReference type="Proteomes" id="UP001595961"/>
    </source>
</evidence>
<keyword evidence="7" id="KW-0472">Membrane</keyword>